<dbReference type="RefSeq" id="WP_090899030.1">
    <property type="nucleotide sequence ID" value="NZ_FNYO01000019.1"/>
</dbReference>
<feature type="region of interest" description="Disordered" evidence="1">
    <location>
        <begin position="798"/>
        <end position="818"/>
    </location>
</feature>
<evidence type="ECO:0000313" key="3">
    <source>
        <dbReference type="Proteomes" id="UP000199005"/>
    </source>
</evidence>
<dbReference type="Gene3D" id="3.90.550.10">
    <property type="entry name" value="Spore Coat Polysaccharide Biosynthesis Protein SpsA, Chain A"/>
    <property type="match status" value="1"/>
</dbReference>
<dbReference type="EMBL" id="FNYO01000019">
    <property type="protein sequence ID" value="SEI76495.1"/>
    <property type="molecule type" value="Genomic_DNA"/>
</dbReference>
<protein>
    <recommendedName>
        <fullName evidence="4">Fission protein ELM1</fullName>
    </recommendedName>
</protein>
<dbReference type="Proteomes" id="UP000199005">
    <property type="component" value="Unassembled WGS sequence"/>
</dbReference>
<dbReference type="PANTHER" id="PTHR33986">
    <property type="entry name" value="OS02G0535700 PROTEIN"/>
    <property type="match status" value="1"/>
</dbReference>
<accession>A0A1H6TJT9</accession>
<dbReference type="InterPro" id="IPR009367">
    <property type="entry name" value="Elm1-like"/>
</dbReference>
<sequence>MDFFDKTPAPRILPFRRADTGVPAVGTGESTTAVPAIAPVVLEARLGAKEAPAVRIFLGTQPEQHRAERVFFYALLRVRNPDRRYEVYRMSGLPGFDRRGWRTGFTNYRFAIPDLAGRHGRAIYNDVDQIYLADPAELFDLPMDEHGYLALLPEDTAVMLIDCARMARCWNFASACHTAKKTLCTEAAAEPGRWGALDPRWHARDQEYRHGESKLLHYTALHLQPWRPTPDRYSYHINPHAECFHSLEQAANREGYEIYTAENPSPGFSSACRQLTGAAATLPDEICRQVRERGATSLALVGAWSEANASGLSVAHWPIETLRRSDLPRQDTVAVTGLEQLPPEDLPWLVDRLFQLARQQVFVKVSVGPEGAPNGDLDSWRTLLRRVARRHPDRGWQLDGEDRQGLVQRYRADMARRIQDSDTLPTVWLLHSIHPGDNMQLIDLAKTLGWPYEFKRLQDCLAKPATPWPDLVISVGWLSSWVARRIKRRSGGKTRLVVLGRPFAPLSHFDLVVTTPQYGLPLRRNVVDLPAPFLNERPLDAAALDACRQRFAHLPRPWIALLVGGSSKPYRLDAQTAAALGREASAAARSRGGSLLVSTSPRTSDTATDALLAAIDVPVWSYRFGSAGDNPYPALLALADAFVVTGESINMLTEACMTGRPVAIFPLPARRLPLGGLLNASERFLNAIGRMASRRGTPLQQGLLGRLCDKAVEVGWFNRERLIGQVHRALGVSPLPEGLDRLPGLSPELLAGSRARAVQAIRDLMLDREARAFRSRPDGVGPVVEADLAKALQATARNRDMLGHTDAATRPRRRSAKH</sequence>
<gene>
    <name evidence="2" type="ORF">SAMN04244579_01931</name>
</gene>
<dbReference type="InterPro" id="IPR029044">
    <property type="entry name" value="Nucleotide-diphossugar_trans"/>
</dbReference>
<evidence type="ECO:0000256" key="1">
    <source>
        <dbReference type="SAM" id="MobiDB-lite"/>
    </source>
</evidence>
<dbReference type="PANTHER" id="PTHR33986:SF15">
    <property type="entry name" value="MITOCHONDRIAL FISSION PROTEIN ELM1"/>
    <property type="match status" value="1"/>
</dbReference>
<dbReference type="SUPFAM" id="SSF53448">
    <property type="entry name" value="Nucleotide-diphospho-sugar transferases"/>
    <property type="match status" value="1"/>
</dbReference>
<proteinExistence type="predicted"/>
<dbReference type="SUPFAM" id="SSF53756">
    <property type="entry name" value="UDP-Glycosyltransferase/glycogen phosphorylase"/>
    <property type="match status" value="1"/>
</dbReference>
<evidence type="ECO:0000313" key="2">
    <source>
        <dbReference type="EMBL" id="SEI76495.1"/>
    </source>
</evidence>
<dbReference type="AlphaFoldDB" id="A0A1H6TJT9"/>
<evidence type="ECO:0008006" key="4">
    <source>
        <dbReference type="Google" id="ProtNLM"/>
    </source>
</evidence>
<organism evidence="2 3">
    <name type="scientific">Azotobacter beijerinckii</name>
    <dbReference type="NCBI Taxonomy" id="170623"/>
    <lineage>
        <taxon>Bacteria</taxon>
        <taxon>Pseudomonadati</taxon>
        <taxon>Pseudomonadota</taxon>
        <taxon>Gammaproteobacteria</taxon>
        <taxon>Pseudomonadales</taxon>
        <taxon>Pseudomonadaceae</taxon>
        <taxon>Azotobacter</taxon>
    </lineage>
</organism>
<feature type="compositionally biased region" description="Basic and acidic residues" evidence="1">
    <location>
        <begin position="798"/>
        <end position="809"/>
    </location>
</feature>
<reference evidence="2 3" key="1">
    <citation type="submission" date="2016-10" db="EMBL/GenBank/DDBJ databases">
        <authorList>
            <person name="de Groot N.N."/>
        </authorList>
    </citation>
    <scope>NUCLEOTIDE SEQUENCE [LARGE SCALE GENOMIC DNA]</scope>
    <source>
        <strain evidence="2 3">DSM 1041</strain>
    </source>
</reference>
<name>A0A1H6TJT9_9GAMM</name>
<dbReference type="Pfam" id="PF06258">
    <property type="entry name" value="Mito_fiss_Elm1"/>
    <property type="match status" value="1"/>
</dbReference>
<dbReference type="STRING" id="170623.SAMN04244579_01931"/>